<organism evidence="2 4">
    <name type="scientific">Synchytrium endobioticum</name>
    <dbReference type="NCBI Taxonomy" id="286115"/>
    <lineage>
        <taxon>Eukaryota</taxon>
        <taxon>Fungi</taxon>
        <taxon>Fungi incertae sedis</taxon>
        <taxon>Chytridiomycota</taxon>
        <taxon>Chytridiomycota incertae sedis</taxon>
        <taxon>Chytridiomycetes</taxon>
        <taxon>Synchytriales</taxon>
        <taxon>Synchytriaceae</taxon>
        <taxon>Synchytrium</taxon>
    </lineage>
</organism>
<feature type="compositionally biased region" description="Basic and acidic residues" evidence="1">
    <location>
        <begin position="579"/>
        <end position="589"/>
    </location>
</feature>
<evidence type="ECO:0000313" key="2">
    <source>
        <dbReference type="EMBL" id="TPX30498.1"/>
    </source>
</evidence>
<feature type="region of interest" description="Disordered" evidence="1">
    <location>
        <begin position="28"/>
        <end position="54"/>
    </location>
</feature>
<feature type="compositionally biased region" description="Polar residues" evidence="1">
    <location>
        <begin position="414"/>
        <end position="423"/>
    </location>
</feature>
<feature type="compositionally biased region" description="Polar residues" evidence="1">
    <location>
        <begin position="375"/>
        <end position="399"/>
    </location>
</feature>
<name>A0A507BT03_9FUNG</name>
<feature type="region of interest" description="Disordered" evidence="1">
    <location>
        <begin position="579"/>
        <end position="606"/>
    </location>
</feature>
<feature type="compositionally biased region" description="Low complexity" evidence="1">
    <location>
        <begin position="180"/>
        <end position="199"/>
    </location>
</feature>
<dbReference type="EMBL" id="QEAN01000680">
    <property type="protein sequence ID" value="TPX30498.1"/>
    <property type="molecule type" value="Genomic_DNA"/>
</dbReference>
<gene>
    <name evidence="3" type="ORF">SeLEV6574_g08226</name>
    <name evidence="2" type="ORF">SeMB42_g07914</name>
</gene>
<keyword evidence="4" id="KW-1185">Reference proteome</keyword>
<comment type="caution">
    <text evidence="2">The sequence shown here is derived from an EMBL/GenBank/DDBJ whole genome shotgun (WGS) entry which is preliminary data.</text>
</comment>
<feature type="compositionally biased region" description="Low complexity" evidence="1">
    <location>
        <begin position="133"/>
        <end position="142"/>
    </location>
</feature>
<dbReference type="OrthoDB" id="2152416at2759"/>
<feature type="region of interest" description="Disordered" evidence="1">
    <location>
        <begin position="342"/>
        <end position="424"/>
    </location>
</feature>
<dbReference type="Proteomes" id="UP000320475">
    <property type="component" value="Unassembled WGS sequence"/>
</dbReference>
<evidence type="ECO:0000313" key="5">
    <source>
        <dbReference type="Proteomes" id="UP000320475"/>
    </source>
</evidence>
<evidence type="ECO:0000313" key="3">
    <source>
        <dbReference type="EMBL" id="TPX34980.1"/>
    </source>
</evidence>
<accession>A0A507BT03</accession>
<dbReference type="Proteomes" id="UP000317494">
    <property type="component" value="Unassembled WGS sequence"/>
</dbReference>
<protein>
    <submittedName>
        <fullName evidence="2">Uncharacterized protein</fullName>
    </submittedName>
</protein>
<sequence>MAAPPLRNDTYPTRTHGVFKPKPQLFALAMPPSTEPPESRAKQHAPPSPTQQDHLSISLDNCNTNCRRLSFMSRQSTLALFDSLDRPVVLDLGFDVLDSLSITTSFEPECRSTPSQPPPTALAHQLSPPPSPLKSASSSSPKVKTFAVPADKVEKLIKATEANKTEDGLLSGDKRVSSTVTIESITPPSSTPASTANTPKRSSKSEVAAKVNTVRPAKRPKTPSMSGRVAARMPTPLHSSSNGLYRRSPAPSELPASKVIDEAGPGDERTENVKAEVMAPGAHSSTVPLSKHLQQRQVTVRSSPSVVARNVAIADTTVLATVPSPSSTWSKASSNVPSLLAPPLISNIRPPAPPKTSTPQQFPAAPPKVPPKLESSPTQVSSSRQPPQADTMNSNNTFPYQLRPRGDSEPLRTGTHNTNNTCQLDDPKTEFLAHIPPPPCSQPPPELVARARSGPSSIAKVVPIETGFLSRRRVSSASDASLERAFVAESISGVGDVATIHNKSTSLMKRNRISKLLAAAAVDGPPIPIIDLASFVTPRHNKAVQLTSDIREIGGPVLVASSSNLKTVPISEIKKYLKKEERRRSREFTRNNSQHGNSQQPVKAIPPEHLVHRGRDGLMPPSGRKPRRPVFGDEMSIKDSELHSISSITSTKSSIARRFFSAFAFGRRLPAESLNAHQGSTIATPGRSNNQLISLTEFTQATSSILATTIRKGRWFAPYLVASVLTRQ</sequence>
<reference evidence="4 5" key="1">
    <citation type="journal article" date="2019" name="Sci. Rep.">
        <title>Comparative genomics of chytrid fungi reveal insights into the obligate biotrophic and pathogenic lifestyle of Synchytrium endobioticum.</title>
        <authorList>
            <person name="van de Vossenberg B.T.L.H."/>
            <person name="Warris S."/>
            <person name="Nguyen H.D.T."/>
            <person name="van Gent-Pelzer M.P.E."/>
            <person name="Joly D.L."/>
            <person name="van de Geest H.C."/>
            <person name="Bonants P.J.M."/>
            <person name="Smith D.S."/>
            <person name="Levesque C.A."/>
            <person name="van der Lee T.A.J."/>
        </authorList>
    </citation>
    <scope>NUCLEOTIDE SEQUENCE [LARGE SCALE GENOMIC DNA]</scope>
    <source>
        <strain evidence="3 5">LEV6574</strain>
        <strain evidence="2 4">MB42</strain>
    </source>
</reference>
<feature type="compositionally biased region" description="Polar residues" evidence="1">
    <location>
        <begin position="590"/>
        <end position="601"/>
    </location>
</feature>
<proteinExistence type="predicted"/>
<feature type="region of interest" description="Disordered" evidence="1">
    <location>
        <begin position="107"/>
        <end position="143"/>
    </location>
</feature>
<feature type="region of interest" description="Disordered" evidence="1">
    <location>
        <begin position="180"/>
        <end position="268"/>
    </location>
</feature>
<evidence type="ECO:0000256" key="1">
    <source>
        <dbReference type="SAM" id="MobiDB-lite"/>
    </source>
</evidence>
<dbReference type="EMBL" id="QEAM01000788">
    <property type="protein sequence ID" value="TPX34980.1"/>
    <property type="molecule type" value="Genomic_DNA"/>
</dbReference>
<dbReference type="VEuPathDB" id="FungiDB:SeMB42_g07914"/>
<dbReference type="AlphaFoldDB" id="A0A507BT03"/>
<evidence type="ECO:0000313" key="4">
    <source>
        <dbReference type="Proteomes" id="UP000317494"/>
    </source>
</evidence>